<protein>
    <submittedName>
        <fullName evidence="2">DUF2975 domain-containing protein</fullName>
    </submittedName>
</protein>
<keyword evidence="1" id="KW-0472">Membrane</keyword>
<proteinExistence type="predicted"/>
<comment type="caution">
    <text evidence="2">The sequence shown here is derived from an EMBL/GenBank/DDBJ whole genome shotgun (WGS) entry which is preliminary data.</text>
</comment>
<feature type="transmembrane region" description="Helical" evidence="1">
    <location>
        <begin position="48"/>
        <end position="72"/>
    </location>
</feature>
<sequence>MDSVAILVLRAFILFGGLSALFGQVVIIPVQARDQAEKLPELAPMATAYTVLAILVVACVQAALVAVWMLLAMVEADAIFTRRAFLWVDVVTWAAVGATALTFGVAGHLFTLELEEPASFLFFQVAAVGFVEFAFVLVMVVMRGLLRKAAAIEGELAEVV</sequence>
<reference evidence="2" key="1">
    <citation type="submission" date="2022-08" db="EMBL/GenBank/DDBJ databases">
        <authorList>
            <person name="Tistechok S."/>
            <person name="Samborskyy M."/>
            <person name="Roman I."/>
        </authorList>
    </citation>
    <scope>NUCLEOTIDE SEQUENCE</scope>
    <source>
        <strain evidence="2">DSM 103496</strain>
    </source>
</reference>
<keyword evidence="3" id="KW-1185">Reference proteome</keyword>
<dbReference type="Pfam" id="PF11188">
    <property type="entry name" value="DUF2975"/>
    <property type="match status" value="1"/>
</dbReference>
<dbReference type="AlphaFoldDB" id="A0A9X2VME0"/>
<keyword evidence="1" id="KW-0812">Transmembrane</keyword>
<evidence type="ECO:0000313" key="3">
    <source>
        <dbReference type="Proteomes" id="UP001141259"/>
    </source>
</evidence>
<name>A0A9X2VME0_9PSEU</name>
<feature type="transmembrane region" description="Helical" evidence="1">
    <location>
        <begin position="84"/>
        <end position="109"/>
    </location>
</feature>
<dbReference type="RefSeq" id="WP_259624188.1">
    <property type="nucleotide sequence ID" value="NZ_JANYMP010000007.1"/>
</dbReference>
<gene>
    <name evidence="2" type="ORF">NZH93_17640</name>
</gene>
<dbReference type="InterPro" id="IPR021354">
    <property type="entry name" value="DUF2975"/>
</dbReference>
<evidence type="ECO:0000313" key="2">
    <source>
        <dbReference type="EMBL" id="MCS7478687.1"/>
    </source>
</evidence>
<dbReference type="Proteomes" id="UP001141259">
    <property type="component" value="Unassembled WGS sequence"/>
</dbReference>
<organism evidence="2 3">
    <name type="scientific">Umezawaea endophytica</name>
    <dbReference type="NCBI Taxonomy" id="1654476"/>
    <lineage>
        <taxon>Bacteria</taxon>
        <taxon>Bacillati</taxon>
        <taxon>Actinomycetota</taxon>
        <taxon>Actinomycetes</taxon>
        <taxon>Pseudonocardiales</taxon>
        <taxon>Pseudonocardiaceae</taxon>
        <taxon>Umezawaea</taxon>
    </lineage>
</organism>
<feature type="transmembrane region" description="Helical" evidence="1">
    <location>
        <begin position="121"/>
        <end position="142"/>
    </location>
</feature>
<dbReference type="EMBL" id="JANYMP010000007">
    <property type="protein sequence ID" value="MCS7478687.1"/>
    <property type="molecule type" value="Genomic_DNA"/>
</dbReference>
<keyword evidence="1" id="KW-1133">Transmembrane helix</keyword>
<accession>A0A9X2VME0</accession>
<evidence type="ECO:0000256" key="1">
    <source>
        <dbReference type="SAM" id="Phobius"/>
    </source>
</evidence>